<keyword evidence="2" id="KW-1185">Reference proteome</keyword>
<protein>
    <submittedName>
        <fullName evidence="1">Uncharacterized protein</fullName>
    </submittedName>
</protein>
<sequence length="180" mass="17754">MGILTSCACEIQRDYTDNPSCDAPGTSEVPRVKQNEGCFDNSVGIALRWRQSGRGYGGGYSGYGGSGGKGYGKGKGNGYSTVIYYPVAQDYPVPVPVDAFGGFGGGYGGGFGGGLPYGGLGLALNSVQNQNQMGLFGGAGGQSTLGGAFGLALTASNPLLGGLITAGSGFPGLGLVGALG</sequence>
<evidence type="ECO:0000313" key="1">
    <source>
        <dbReference type="EnsemblMetazoa" id="G24457.1:cds"/>
    </source>
</evidence>
<evidence type="ECO:0000313" key="2">
    <source>
        <dbReference type="Proteomes" id="UP000005408"/>
    </source>
</evidence>
<dbReference type="AlphaFoldDB" id="A0A8W8KSS9"/>
<accession>A0A8W8KSS9</accession>
<dbReference type="Proteomes" id="UP000005408">
    <property type="component" value="Unassembled WGS sequence"/>
</dbReference>
<proteinExistence type="predicted"/>
<name>A0A8W8KSS9_MAGGI</name>
<dbReference type="EnsemblMetazoa" id="G24457.1">
    <property type="protein sequence ID" value="G24457.1:cds"/>
    <property type="gene ID" value="G24457"/>
</dbReference>
<reference evidence="1" key="1">
    <citation type="submission" date="2022-08" db="UniProtKB">
        <authorList>
            <consortium name="EnsemblMetazoa"/>
        </authorList>
    </citation>
    <scope>IDENTIFICATION</scope>
    <source>
        <strain evidence="1">05x7-T-G4-1.051#20</strain>
    </source>
</reference>
<organism evidence="1 2">
    <name type="scientific">Magallana gigas</name>
    <name type="common">Pacific oyster</name>
    <name type="synonym">Crassostrea gigas</name>
    <dbReference type="NCBI Taxonomy" id="29159"/>
    <lineage>
        <taxon>Eukaryota</taxon>
        <taxon>Metazoa</taxon>
        <taxon>Spiralia</taxon>
        <taxon>Lophotrochozoa</taxon>
        <taxon>Mollusca</taxon>
        <taxon>Bivalvia</taxon>
        <taxon>Autobranchia</taxon>
        <taxon>Pteriomorphia</taxon>
        <taxon>Ostreida</taxon>
        <taxon>Ostreoidea</taxon>
        <taxon>Ostreidae</taxon>
        <taxon>Magallana</taxon>
    </lineage>
</organism>